<comment type="caution">
    <text evidence="3">The sequence shown here is derived from an EMBL/GenBank/DDBJ whole genome shotgun (WGS) entry which is preliminary data.</text>
</comment>
<proteinExistence type="predicted"/>
<name>A0A7V7UX31_9BACI</name>
<feature type="domain" description="Membrane protein NfeD2 N-terminal transmembrane" evidence="2">
    <location>
        <begin position="1"/>
        <end position="101"/>
    </location>
</feature>
<sequence>MEIFGLSLETFYLYALIISGSLIILYVLFGDMLEGAGEALGILHPVLILAFITFMSASGYLFELLTSLNSLLIMAISAGIALGLDTLLNVFVLIPLSSAEESLAYSEDSLRGRVATVLISIPEDGYGEILIESYSGRISKPAACFHNGVIKEGEKVLVVDIKGGVLYVVPENRIGIDKGELK</sequence>
<keyword evidence="1" id="KW-1133">Transmembrane helix</keyword>
<dbReference type="EMBL" id="WBOT01000001">
    <property type="protein sequence ID" value="KAB2335169.1"/>
    <property type="molecule type" value="Genomic_DNA"/>
</dbReference>
<evidence type="ECO:0000256" key="1">
    <source>
        <dbReference type="SAM" id="Phobius"/>
    </source>
</evidence>
<accession>A0A7V7UX31</accession>
<evidence type="ECO:0000313" key="4">
    <source>
        <dbReference type="Proteomes" id="UP000441354"/>
    </source>
</evidence>
<evidence type="ECO:0000259" key="2">
    <source>
        <dbReference type="Pfam" id="PF25842"/>
    </source>
</evidence>
<feature type="transmembrane region" description="Helical" evidence="1">
    <location>
        <begin position="68"/>
        <end position="94"/>
    </location>
</feature>
<dbReference type="RefSeq" id="WP_151571852.1">
    <property type="nucleotide sequence ID" value="NZ_WBOT01000001.1"/>
</dbReference>
<dbReference type="Pfam" id="PF25842">
    <property type="entry name" value="NfeD_TM"/>
    <property type="match status" value="1"/>
</dbReference>
<gene>
    <name evidence="3" type="ORF">F7732_00955</name>
</gene>
<keyword evidence="4" id="KW-1185">Reference proteome</keyword>
<dbReference type="OrthoDB" id="1683445at2"/>
<dbReference type="Gene3D" id="2.40.50.140">
    <property type="entry name" value="Nucleic acid-binding proteins"/>
    <property type="match status" value="1"/>
</dbReference>
<dbReference type="Proteomes" id="UP000441354">
    <property type="component" value="Unassembled WGS sequence"/>
</dbReference>
<feature type="transmembrane region" description="Helical" evidence="1">
    <location>
        <begin position="41"/>
        <end position="62"/>
    </location>
</feature>
<dbReference type="InterPro" id="IPR058653">
    <property type="entry name" value="NfeD2_TM"/>
</dbReference>
<dbReference type="AlphaFoldDB" id="A0A7V7UX31"/>
<keyword evidence="1" id="KW-0472">Membrane</keyword>
<organism evidence="3 4">
    <name type="scientific">Bacillus mesophilum</name>
    <dbReference type="NCBI Taxonomy" id="1071718"/>
    <lineage>
        <taxon>Bacteria</taxon>
        <taxon>Bacillati</taxon>
        <taxon>Bacillota</taxon>
        <taxon>Bacilli</taxon>
        <taxon>Bacillales</taxon>
        <taxon>Bacillaceae</taxon>
        <taxon>Bacillus</taxon>
    </lineage>
</organism>
<reference evidence="3 4" key="1">
    <citation type="journal article" date="2014" name="Arch. Microbiol.">
        <title>Bacillus mesophilum sp. nov., strain IITR-54T, a novel 4-chlorobiphenyl dechlorinating bacterium.</title>
        <authorList>
            <person name="Manickam N."/>
            <person name="Singh N.K."/>
            <person name="Bajaj A."/>
            <person name="Kumar R.M."/>
            <person name="Kaur G."/>
            <person name="Kaur N."/>
            <person name="Bala M."/>
            <person name="Kumar A."/>
            <person name="Mayilraj S."/>
        </authorList>
    </citation>
    <scope>NUCLEOTIDE SEQUENCE [LARGE SCALE GENOMIC DNA]</scope>
    <source>
        <strain evidence="3 4">IITR-54</strain>
    </source>
</reference>
<feature type="transmembrane region" description="Helical" evidence="1">
    <location>
        <begin position="12"/>
        <end position="29"/>
    </location>
</feature>
<protein>
    <recommendedName>
        <fullName evidence="2">Membrane protein NfeD2 N-terminal transmembrane domain-containing protein</fullName>
    </recommendedName>
</protein>
<evidence type="ECO:0000313" key="3">
    <source>
        <dbReference type="EMBL" id="KAB2335169.1"/>
    </source>
</evidence>
<dbReference type="InterPro" id="IPR012340">
    <property type="entry name" value="NA-bd_OB-fold"/>
</dbReference>
<keyword evidence="1" id="KW-0812">Transmembrane</keyword>